<sequence length="742" mass="81031">MNGDVCLTVSEPRPSSAGDQHLHQERDSATPSIVPAAQCNASDVDYRTMIDELRVQRRKLQDQLDRCKGGRLNILRDDELFELRVYGISARKKRELEAVLRDFATANGASNETLSWSQHSKATKRTKLENCDGGGGAKSGVMPPTLAGDNTRIDDSTYASTTSKTAHLTTRQLLPDSSSLSAHTSLTTNCPEAPKGLYPRYLPLSETEREKLVVQRLEQLFTGSYRLGQTRTDQSPTFPNHPGPRGDGIMVPAPDVGGPRPNPPQNLEAASRAENSRREAMFLPRITQTVSGPGSLQDVTISPDTPSPQDSQVDKGPVRVQHSKRSRPAQQRAPYLHELDPDRVHNPSIIMAYLRHLGLLHPESKAPEHQAGRLGLDEWIHINLLSNLAQLHLINVTPNFVRSAILRHSTALRLSSDGRKVRWCGLDEPSTSSDTSSDRCSPITSIGRNASDRHMSVLGTRRQLEAAEHATSSHSGMLPNASDTFHYEPMFFGKHTSRSSGWLDRQLLLPRDKAASNRANRTLECTGKRPGERKSFGHTIIYYRDAPFCFDLAGDRTDPSVVPESASGSASQENEQESPSNSDSNGTSQTKALRDGTAPALISETSPISMVSGIARPVHGLESGTAVDELHIGPAWTTGQQQDIVFTRLATCAVDGVVAADNFQIIVTTRRTLYGPLGSRNCEVVGAQDWLPGGAAPLEHTASQRIAMPTVRIDYVSSLIRHFAPSAYPRPLADTTLIVRTA</sequence>
<evidence type="ECO:0000313" key="3">
    <source>
        <dbReference type="Proteomes" id="UP000245956"/>
    </source>
</evidence>
<dbReference type="AlphaFoldDB" id="A0A2U3DSI3"/>
<feature type="compositionally biased region" description="Polar residues" evidence="1">
    <location>
        <begin position="228"/>
        <end position="238"/>
    </location>
</feature>
<feature type="compositionally biased region" description="Low complexity" evidence="1">
    <location>
        <begin position="569"/>
        <end position="585"/>
    </location>
</feature>
<dbReference type="Pfam" id="PF09421">
    <property type="entry name" value="FRQ"/>
    <property type="match status" value="1"/>
</dbReference>
<feature type="region of interest" description="Disordered" evidence="1">
    <location>
        <begin position="111"/>
        <end position="152"/>
    </location>
</feature>
<feature type="region of interest" description="Disordered" evidence="1">
    <location>
        <begin position="228"/>
        <end position="335"/>
    </location>
</feature>
<dbReference type="Proteomes" id="UP000245956">
    <property type="component" value="Unassembled WGS sequence"/>
</dbReference>
<organism evidence="2 3">
    <name type="scientific">Purpureocillium lilacinum</name>
    <name type="common">Paecilomyces lilacinus</name>
    <dbReference type="NCBI Taxonomy" id="33203"/>
    <lineage>
        <taxon>Eukaryota</taxon>
        <taxon>Fungi</taxon>
        <taxon>Dikarya</taxon>
        <taxon>Ascomycota</taxon>
        <taxon>Pezizomycotina</taxon>
        <taxon>Sordariomycetes</taxon>
        <taxon>Hypocreomycetidae</taxon>
        <taxon>Hypocreales</taxon>
        <taxon>Ophiocordycipitaceae</taxon>
        <taxon>Purpureocillium</taxon>
    </lineage>
</organism>
<dbReference type="GO" id="GO:0007623">
    <property type="term" value="P:circadian rhythm"/>
    <property type="evidence" value="ECO:0007669"/>
    <property type="project" value="InterPro"/>
</dbReference>
<proteinExistence type="predicted"/>
<accession>A0A2U3DSI3</accession>
<name>A0A2U3DSI3_PURLI</name>
<feature type="compositionally biased region" description="Polar residues" evidence="1">
    <location>
        <begin position="286"/>
        <end position="311"/>
    </location>
</feature>
<evidence type="ECO:0000313" key="2">
    <source>
        <dbReference type="EMBL" id="PWI65220.1"/>
    </source>
</evidence>
<evidence type="ECO:0008006" key="4">
    <source>
        <dbReference type="Google" id="ProtNLM"/>
    </source>
</evidence>
<dbReference type="GO" id="GO:0005634">
    <property type="term" value="C:nucleus"/>
    <property type="evidence" value="ECO:0007669"/>
    <property type="project" value="InterPro"/>
</dbReference>
<feature type="region of interest" description="Disordered" evidence="1">
    <location>
        <begin position="427"/>
        <end position="447"/>
    </location>
</feature>
<evidence type="ECO:0000256" key="1">
    <source>
        <dbReference type="SAM" id="MobiDB-lite"/>
    </source>
</evidence>
<feature type="region of interest" description="Disordered" evidence="1">
    <location>
        <begin position="559"/>
        <end position="595"/>
    </location>
</feature>
<feature type="region of interest" description="Disordered" evidence="1">
    <location>
        <begin position="1"/>
        <end position="31"/>
    </location>
</feature>
<protein>
    <recommendedName>
        <fullName evidence="4">Frequency clock protein</fullName>
    </recommendedName>
</protein>
<comment type="caution">
    <text evidence="2">The sequence shown here is derived from an EMBL/GenBank/DDBJ whole genome shotgun (WGS) entry which is preliminary data.</text>
</comment>
<dbReference type="GO" id="GO:0006355">
    <property type="term" value="P:regulation of DNA-templated transcription"/>
    <property type="evidence" value="ECO:0007669"/>
    <property type="project" value="InterPro"/>
</dbReference>
<reference evidence="2 3" key="1">
    <citation type="journal article" date="2016" name="Front. Microbiol.">
        <title>Genome and transcriptome sequences reveal the specific parasitism of the nematophagous Purpureocillium lilacinum 36-1.</title>
        <authorList>
            <person name="Xie J."/>
            <person name="Li S."/>
            <person name="Mo C."/>
            <person name="Xiao X."/>
            <person name="Peng D."/>
            <person name="Wang G."/>
            <person name="Xiao Y."/>
        </authorList>
    </citation>
    <scope>NUCLEOTIDE SEQUENCE [LARGE SCALE GENOMIC DNA]</scope>
    <source>
        <strain evidence="2 3">36-1</strain>
    </source>
</reference>
<gene>
    <name evidence="2" type="ORF">PCL_07270</name>
</gene>
<dbReference type="InterPro" id="IPR018554">
    <property type="entry name" value="FRQ"/>
</dbReference>
<feature type="compositionally biased region" description="Polar residues" evidence="1">
    <location>
        <begin position="111"/>
        <end position="120"/>
    </location>
</feature>
<dbReference type="GO" id="GO:0005737">
    <property type="term" value="C:cytoplasm"/>
    <property type="evidence" value="ECO:0007669"/>
    <property type="project" value="InterPro"/>
</dbReference>
<dbReference type="EMBL" id="LCWV01000036">
    <property type="protein sequence ID" value="PWI65220.1"/>
    <property type="molecule type" value="Genomic_DNA"/>
</dbReference>